<proteinExistence type="predicted"/>
<name>A0A850C2R6_9ACTN</name>
<organism evidence="2 3">
    <name type="scientific">Glycomyces artemisiae</name>
    <dbReference type="NCBI Taxonomy" id="1076443"/>
    <lineage>
        <taxon>Bacteria</taxon>
        <taxon>Bacillati</taxon>
        <taxon>Actinomycetota</taxon>
        <taxon>Actinomycetes</taxon>
        <taxon>Glycomycetales</taxon>
        <taxon>Glycomycetaceae</taxon>
        <taxon>Glycomyces</taxon>
    </lineage>
</organism>
<comment type="caution">
    <text evidence="2">The sequence shown here is derived from an EMBL/GenBank/DDBJ whole genome shotgun (WGS) entry which is preliminary data.</text>
</comment>
<dbReference type="EMBL" id="JABFXE010000125">
    <property type="protein sequence ID" value="NUQ87398.1"/>
    <property type="molecule type" value="Genomic_DNA"/>
</dbReference>
<reference evidence="2 3" key="1">
    <citation type="submission" date="2020-05" db="EMBL/GenBank/DDBJ databases">
        <title>DNA-SIP metagenomic assembled genomes.</title>
        <authorList>
            <person name="Yu J."/>
        </authorList>
    </citation>
    <scope>NUCLEOTIDE SEQUENCE [LARGE SCALE GENOMIC DNA]</scope>
    <source>
        <strain evidence="2">Bin5.27</strain>
    </source>
</reference>
<evidence type="ECO:0000313" key="3">
    <source>
        <dbReference type="Proteomes" id="UP000574690"/>
    </source>
</evidence>
<evidence type="ECO:0000256" key="1">
    <source>
        <dbReference type="SAM" id="SignalP"/>
    </source>
</evidence>
<feature type="signal peptide" evidence="1">
    <location>
        <begin position="1"/>
        <end position="23"/>
    </location>
</feature>
<feature type="chain" id="PRO_5039022316" evidence="1">
    <location>
        <begin position="24"/>
        <end position="130"/>
    </location>
</feature>
<keyword evidence="1" id="KW-0732">Signal</keyword>
<gene>
    <name evidence="2" type="ORF">HOQ43_02905</name>
</gene>
<feature type="non-terminal residue" evidence="2">
    <location>
        <position position="130"/>
    </location>
</feature>
<dbReference type="AlphaFoldDB" id="A0A850C2R6"/>
<dbReference type="Proteomes" id="UP000574690">
    <property type="component" value="Unassembled WGS sequence"/>
</dbReference>
<protein>
    <submittedName>
        <fullName evidence="2">Uncharacterized protein</fullName>
    </submittedName>
</protein>
<sequence>MGVGGFKTGAALGIAVAAGVALAAVPGPTSPASASVVVFTDGFESGNTSAWTSATGIVVQSSTVADGAFAARAKMSGTPAYLTKTLATPASEVSVSVAVDVAALPSAGRVDILDAGTDASTPAGANVFVS</sequence>
<evidence type="ECO:0000313" key="2">
    <source>
        <dbReference type="EMBL" id="NUQ87398.1"/>
    </source>
</evidence>
<accession>A0A850C2R6</accession>